<dbReference type="Proteomes" id="UP000321058">
    <property type="component" value="Unassembled WGS sequence"/>
</dbReference>
<dbReference type="OrthoDB" id="9774491at2"/>
<dbReference type="InterPro" id="IPR027417">
    <property type="entry name" value="P-loop_NTPase"/>
</dbReference>
<accession>A0A512NLM1</accession>
<evidence type="ECO:0000313" key="3">
    <source>
        <dbReference type="EMBL" id="GEP59848.1"/>
    </source>
</evidence>
<dbReference type="GO" id="GO:0005737">
    <property type="term" value="C:cytoplasm"/>
    <property type="evidence" value="ECO:0007669"/>
    <property type="project" value="TreeGrafter"/>
</dbReference>
<dbReference type="PANTHER" id="PTHR12169">
    <property type="entry name" value="ATPASE N2B"/>
    <property type="match status" value="1"/>
</dbReference>
<gene>
    <name evidence="3" type="ORF">RSO01_70140</name>
</gene>
<proteinExistence type="predicted"/>
<dbReference type="NCBIfam" id="NF040713">
    <property type="entry name" value="ZapE"/>
    <property type="match status" value="1"/>
</dbReference>
<evidence type="ECO:0000256" key="1">
    <source>
        <dbReference type="ARBA" id="ARBA00022741"/>
    </source>
</evidence>
<dbReference type="GO" id="GO:0051301">
    <property type="term" value="P:cell division"/>
    <property type="evidence" value="ECO:0007669"/>
    <property type="project" value="UniProtKB-KW"/>
</dbReference>
<dbReference type="RefSeq" id="WP_147155227.1">
    <property type="nucleotide sequence ID" value="NZ_BKAJ01000142.1"/>
</dbReference>
<evidence type="ECO:0000256" key="2">
    <source>
        <dbReference type="ARBA" id="ARBA00022840"/>
    </source>
</evidence>
<dbReference type="InterPro" id="IPR005654">
    <property type="entry name" value="ATPase_AFG1-like"/>
</dbReference>
<dbReference type="PANTHER" id="PTHR12169:SF6">
    <property type="entry name" value="AFG1-LIKE ATPASE"/>
    <property type="match status" value="1"/>
</dbReference>
<dbReference type="GO" id="GO:0005524">
    <property type="term" value="F:ATP binding"/>
    <property type="evidence" value="ECO:0007669"/>
    <property type="project" value="UniProtKB-KW"/>
</dbReference>
<keyword evidence="3" id="KW-0131">Cell cycle</keyword>
<protein>
    <submittedName>
        <fullName evidence="3">Cell division protein ZapE</fullName>
    </submittedName>
</protein>
<keyword evidence="2" id="KW-0067">ATP-binding</keyword>
<dbReference type="SUPFAM" id="SSF52540">
    <property type="entry name" value="P-loop containing nucleoside triphosphate hydrolases"/>
    <property type="match status" value="1"/>
</dbReference>
<comment type="caution">
    <text evidence="3">The sequence shown here is derived from an EMBL/GenBank/DDBJ whole genome shotgun (WGS) entry which is preliminary data.</text>
</comment>
<organism evidence="3 4">
    <name type="scientific">Reyranella soli</name>
    <dbReference type="NCBI Taxonomy" id="1230389"/>
    <lineage>
        <taxon>Bacteria</taxon>
        <taxon>Pseudomonadati</taxon>
        <taxon>Pseudomonadota</taxon>
        <taxon>Alphaproteobacteria</taxon>
        <taxon>Hyphomicrobiales</taxon>
        <taxon>Reyranellaceae</taxon>
        <taxon>Reyranella</taxon>
    </lineage>
</organism>
<dbReference type="EMBL" id="BKAJ01000142">
    <property type="protein sequence ID" value="GEP59848.1"/>
    <property type="molecule type" value="Genomic_DNA"/>
</dbReference>
<name>A0A512NLM1_9HYPH</name>
<keyword evidence="3" id="KW-0132">Cell division</keyword>
<sequence>MESQLPPTAGPTTVNKGPAANLAARRAAGEIHADPVQERVVQKLQAIYEQLVAMADHPAPKLGFFARLGLTHAAPPPAGPRGLYIWGPVGRGKSMLMDLFFADVPMQKKRRVHFHEFMLEVQDRLHRRREELSAKGAPPEADTIVPIAKQIASETRLLCFDEFQVTNIADAMILARLFEVLFDEGLTVIATSNRKPDDLYKDGLQRERFLPFIDLVKQRLDVMELGGDQDYRLDRLRNFDVYLTPLGAWATAKLDEAFRALSGGADGEPRVLRTQGRDVEIPRAAPGVGMAHFLDWCAKPMGAADFICIATNFHTVIVADIPKMGPDSKDKAVRFITMIDEFYERKVKFICSAATAPTGLYTDGDGAFEFQRTVSRLMEMQSPEYLALEHIA</sequence>
<dbReference type="GO" id="GO:0016887">
    <property type="term" value="F:ATP hydrolysis activity"/>
    <property type="evidence" value="ECO:0007669"/>
    <property type="project" value="InterPro"/>
</dbReference>
<evidence type="ECO:0000313" key="4">
    <source>
        <dbReference type="Proteomes" id="UP000321058"/>
    </source>
</evidence>
<dbReference type="AlphaFoldDB" id="A0A512NLM1"/>
<reference evidence="3 4" key="1">
    <citation type="submission" date="2019-07" db="EMBL/GenBank/DDBJ databases">
        <title>Whole genome shotgun sequence of Reyranella soli NBRC 108950.</title>
        <authorList>
            <person name="Hosoyama A."/>
            <person name="Uohara A."/>
            <person name="Ohji S."/>
            <person name="Ichikawa N."/>
        </authorList>
    </citation>
    <scope>NUCLEOTIDE SEQUENCE [LARGE SCALE GENOMIC DNA]</scope>
    <source>
        <strain evidence="3 4">NBRC 108950</strain>
    </source>
</reference>
<keyword evidence="4" id="KW-1185">Reference proteome</keyword>
<dbReference type="Gene3D" id="3.40.50.300">
    <property type="entry name" value="P-loop containing nucleotide triphosphate hydrolases"/>
    <property type="match status" value="1"/>
</dbReference>
<dbReference type="Pfam" id="PF03969">
    <property type="entry name" value="AFG1_ATPase"/>
    <property type="match status" value="1"/>
</dbReference>
<keyword evidence="1" id="KW-0547">Nucleotide-binding</keyword>